<dbReference type="PIRSF" id="PIRSF037259">
    <property type="entry name" value="EcsB_ABC"/>
    <property type="match status" value="1"/>
</dbReference>
<gene>
    <name evidence="2" type="ORF">F9U64_02170</name>
</gene>
<organism evidence="2 3">
    <name type="scientific">Gracilibacillus oryzae</name>
    <dbReference type="NCBI Taxonomy" id="1672701"/>
    <lineage>
        <taxon>Bacteria</taxon>
        <taxon>Bacillati</taxon>
        <taxon>Bacillota</taxon>
        <taxon>Bacilli</taxon>
        <taxon>Bacillales</taxon>
        <taxon>Bacillaceae</taxon>
        <taxon>Gracilibacillus</taxon>
    </lineage>
</organism>
<feature type="transmembrane region" description="Helical" evidence="1">
    <location>
        <begin position="352"/>
        <end position="371"/>
    </location>
</feature>
<feature type="transmembrane region" description="Helical" evidence="1">
    <location>
        <begin position="22"/>
        <end position="45"/>
    </location>
</feature>
<feature type="transmembrane region" description="Helical" evidence="1">
    <location>
        <begin position="104"/>
        <end position="126"/>
    </location>
</feature>
<dbReference type="InterPro" id="IPR010288">
    <property type="entry name" value="EcsB_ABC"/>
</dbReference>
<keyword evidence="3" id="KW-1185">Reference proteome</keyword>
<evidence type="ECO:0000256" key="1">
    <source>
        <dbReference type="SAM" id="Phobius"/>
    </source>
</evidence>
<name>A0A7C8L0Q1_9BACI</name>
<protein>
    <submittedName>
        <fullName evidence="2">ABC transporter permease</fullName>
    </submittedName>
</protein>
<dbReference type="AlphaFoldDB" id="A0A7C8L0Q1"/>
<reference evidence="2 3" key="1">
    <citation type="submission" date="2019-10" db="EMBL/GenBank/DDBJ databases">
        <title>Gracilibacillus sp. nov. isolated from rice seeds.</title>
        <authorList>
            <person name="He S."/>
        </authorList>
    </citation>
    <scope>NUCLEOTIDE SEQUENCE [LARGE SCALE GENOMIC DNA]</scope>
    <source>
        <strain evidence="2 3">TD8</strain>
    </source>
</reference>
<accession>A0A7C8L0Q1</accession>
<keyword evidence="1" id="KW-1133">Transmembrane helix</keyword>
<feature type="transmembrane region" description="Helical" evidence="1">
    <location>
        <begin position="283"/>
        <end position="302"/>
    </location>
</feature>
<comment type="caution">
    <text evidence="2">The sequence shown here is derived from an EMBL/GenBank/DDBJ whole genome shotgun (WGS) entry which is preliminary data.</text>
</comment>
<dbReference type="EMBL" id="WEID01000008">
    <property type="protein sequence ID" value="KAB8139023.1"/>
    <property type="molecule type" value="Genomic_DNA"/>
</dbReference>
<dbReference type="RefSeq" id="WP_153401194.1">
    <property type="nucleotide sequence ID" value="NZ_ML762424.1"/>
</dbReference>
<feature type="transmembrane region" description="Helical" evidence="1">
    <location>
        <begin position="377"/>
        <end position="396"/>
    </location>
</feature>
<dbReference type="GO" id="GO:0016020">
    <property type="term" value="C:membrane"/>
    <property type="evidence" value="ECO:0007669"/>
    <property type="project" value="InterPro"/>
</dbReference>
<feature type="transmembrane region" description="Helical" evidence="1">
    <location>
        <begin position="168"/>
        <end position="183"/>
    </location>
</feature>
<evidence type="ECO:0000313" key="3">
    <source>
        <dbReference type="Proteomes" id="UP000480246"/>
    </source>
</evidence>
<dbReference type="Proteomes" id="UP000480246">
    <property type="component" value="Unassembled WGS sequence"/>
</dbReference>
<feature type="transmembrane region" description="Helical" evidence="1">
    <location>
        <begin position="132"/>
        <end position="156"/>
    </location>
</feature>
<feature type="transmembrane region" description="Helical" evidence="1">
    <location>
        <begin position="57"/>
        <end position="76"/>
    </location>
</feature>
<sequence>MLKANTLFTERLKGHVKEINRYLRYILTGHLAIAVFFILSALAYYYQQWLEELPEEFPTAFIIAILLGSVTTYSPIQTMLKRADIVFLIPAEHQLKGYFRRTLIYSYVTQIYLFLFIYAALAPLYLTQYQGNTYGLLLLVLLIVKGWSMIANWWMLKVREQSMRTMDIIVRYLIISALIYFFIKQEMLMVGIITVMGIGLLIYNRYLFNKQKALNWELMIERDYLRMRSFYRLANMFTDVPHLETTVKKRALFARLLTKSVPFEQSNSYTYLYRLTSARSGEYFGIYTRLLVVGGLIIFFVPNMWMKLIFAILFSYMTFIQLLPLWKHHAIIIWLDLYPVADKVRKQSFIKWIQQLMFVQMLLFAIFLFVVESYVTGGLMAAASIVFVWLIIPGYVNQKIQSR</sequence>
<dbReference type="OrthoDB" id="2447941at2"/>
<evidence type="ECO:0000313" key="2">
    <source>
        <dbReference type="EMBL" id="KAB8139023.1"/>
    </source>
</evidence>
<dbReference type="Pfam" id="PF05975">
    <property type="entry name" value="EcsB"/>
    <property type="match status" value="1"/>
</dbReference>
<keyword evidence="1" id="KW-0812">Transmembrane</keyword>
<feature type="transmembrane region" description="Helical" evidence="1">
    <location>
        <begin position="308"/>
        <end position="326"/>
    </location>
</feature>
<feature type="transmembrane region" description="Helical" evidence="1">
    <location>
        <begin position="189"/>
        <end position="208"/>
    </location>
</feature>
<proteinExistence type="predicted"/>
<keyword evidence="1" id="KW-0472">Membrane</keyword>